<name>E8QE04_HELP7</name>
<dbReference type="Proteomes" id="UP000009059">
    <property type="component" value="Chromosome"/>
</dbReference>
<sequence length="38" mass="4371">MLYNEGVAKDEKQMTENLKKACELGLKEACDILKEQKQ</sequence>
<evidence type="ECO:0000313" key="1">
    <source>
        <dbReference type="EMBL" id="ADU80660.1"/>
    </source>
</evidence>
<dbReference type="PATRIC" id="fig|907238.3.peg.1462"/>
<gene>
    <name evidence="1" type="ordered locus">HPIN_07370</name>
</gene>
<dbReference type="EMBL" id="CP002331">
    <property type="protein sequence ID" value="ADU80660.1"/>
    <property type="molecule type" value="Genomic_DNA"/>
</dbReference>
<organism evidence="1 2">
    <name type="scientific">Helicobacter pylori (strain India7)</name>
    <dbReference type="NCBI Taxonomy" id="907238"/>
    <lineage>
        <taxon>Bacteria</taxon>
        <taxon>Pseudomonadati</taxon>
        <taxon>Campylobacterota</taxon>
        <taxon>Epsilonproteobacteria</taxon>
        <taxon>Campylobacterales</taxon>
        <taxon>Helicobacteraceae</taxon>
        <taxon>Helicobacter</taxon>
    </lineage>
</organism>
<accession>E8QE04</accession>
<dbReference type="HOGENOM" id="CLU_212667_0_0_7"/>
<dbReference type="KEGG" id="hpn:HPIN_07370"/>
<evidence type="ECO:0000313" key="2">
    <source>
        <dbReference type="Proteomes" id="UP000009059"/>
    </source>
</evidence>
<dbReference type="AlphaFoldDB" id="E8QE04"/>
<proteinExistence type="predicted"/>
<protein>
    <submittedName>
        <fullName evidence="1">Cysteine-rich protein G</fullName>
    </submittedName>
</protein>
<reference evidence="2" key="1">
    <citation type="submission" date="2010-11" db="EMBL/GenBank/DDBJ databases">
        <title>Genome sequence of Helicobacter pylori strain India7.</title>
        <authorList>
            <person name="Kersulyte D."/>
            <person name="Mukhopadhyay A."/>
            <person name="Choudhury A."/>
            <person name="Nair G.B."/>
            <person name="Berg D.E."/>
        </authorList>
    </citation>
    <scope>NUCLEOTIDE SEQUENCE [LARGE SCALE GENOMIC DNA]</scope>
    <source>
        <strain evidence="2">India7</strain>
    </source>
</reference>